<organism evidence="2 3">
    <name type="scientific">Folsomia candida</name>
    <name type="common">Springtail</name>
    <dbReference type="NCBI Taxonomy" id="158441"/>
    <lineage>
        <taxon>Eukaryota</taxon>
        <taxon>Metazoa</taxon>
        <taxon>Ecdysozoa</taxon>
        <taxon>Arthropoda</taxon>
        <taxon>Hexapoda</taxon>
        <taxon>Collembola</taxon>
        <taxon>Entomobryomorpha</taxon>
        <taxon>Isotomoidea</taxon>
        <taxon>Isotomidae</taxon>
        <taxon>Proisotominae</taxon>
        <taxon>Folsomia</taxon>
    </lineage>
</organism>
<dbReference type="Proteomes" id="UP000198287">
    <property type="component" value="Unassembled WGS sequence"/>
</dbReference>
<protein>
    <submittedName>
        <fullName evidence="2">Uncharacterized protein</fullName>
    </submittedName>
</protein>
<evidence type="ECO:0000256" key="1">
    <source>
        <dbReference type="SAM" id="MobiDB-lite"/>
    </source>
</evidence>
<feature type="region of interest" description="Disordered" evidence="1">
    <location>
        <begin position="114"/>
        <end position="136"/>
    </location>
</feature>
<dbReference type="EMBL" id="LNIX01000020">
    <property type="protein sequence ID" value="OXA43947.1"/>
    <property type="molecule type" value="Genomic_DNA"/>
</dbReference>
<name>A0A226DGY0_FOLCA</name>
<gene>
    <name evidence="2" type="ORF">Fcan01_21331</name>
</gene>
<feature type="compositionally biased region" description="Basic and acidic residues" evidence="1">
    <location>
        <begin position="114"/>
        <end position="129"/>
    </location>
</feature>
<feature type="region of interest" description="Disordered" evidence="1">
    <location>
        <begin position="72"/>
        <end position="91"/>
    </location>
</feature>
<keyword evidence="3" id="KW-1185">Reference proteome</keyword>
<reference evidence="2 3" key="1">
    <citation type="submission" date="2015-12" db="EMBL/GenBank/DDBJ databases">
        <title>The genome of Folsomia candida.</title>
        <authorList>
            <person name="Faddeeva A."/>
            <person name="Derks M.F."/>
            <person name="Anvar Y."/>
            <person name="Smit S."/>
            <person name="Van Straalen N."/>
            <person name="Roelofs D."/>
        </authorList>
    </citation>
    <scope>NUCLEOTIDE SEQUENCE [LARGE SCALE GENOMIC DNA]</scope>
    <source>
        <strain evidence="2 3">VU population</strain>
        <tissue evidence="2">Whole body</tissue>
    </source>
</reference>
<proteinExistence type="predicted"/>
<dbReference type="AlphaFoldDB" id="A0A226DGY0"/>
<sequence>MSPIMDAHTVVKKLKEIVLSERVPDWFYEQNAADEKFQESLLRHVAPTTRKRGRRAVLPPYSPAYYFSTTTTATTTTSSSSSSSSGRQQSYIIRRMMGSSSEFDSFDIHFDKGRAMGNDGLRRSQEWRKFGQSAKK</sequence>
<comment type="caution">
    <text evidence="2">The sequence shown here is derived from an EMBL/GenBank/DDBJ whole genome shotgun (WGS) entry which is preliminary data.</text>
</comment>
<evidence type="ECO:0000313" key="2">
    <source>
        <dbReference type="EMBL" id="OXA43947.1"/>
    </source>
</evidence>
<feature type="compositionally biased region" description="Low complexity" evidence="1">
    <location>
        <begin position="72"/>
        <end position="85"/>
    </location>
</feature>
<accession>A0A226DGY0</accession>
<evidence type="ECO:0000313" key="3">
    <source>
        <dbReference type="Proteomes" id="UP000198287"/>
    </source>
</evidence>